<dbReference type="FunFam" id="3.40.120.10:FF:000002">
    <property type="entry name" value="Phosphoglucosamine mutase"/>
    <property type="match status" value="1"/>
</dbReference>
<dbReference type="InterPro" id="IPR005841">
    <property type="entry name" value="Alpha-D-phosphohexomutase_SF"/>
</dbReference>
<dbReference type="PRINTS" id="PR00509">
    <property type="entry name" value="PGMPMM"/>
</dbReference>
<dbReference type="InterPro" id="IPR016055">
    <property type="entry name" value="A-D-PHexomutase_a/b/a-I/II/III"/>
</dbReference>
<dbReference type="InterPro" id="IPR016066">
    <property type="entry name" value="A-D-PHexomutase_CS"/>
</dbReference>
<dbReference type="InterPro" id="IPR050060">
    <property type="entry name" value="Phosphoglucosamine_mutase"/>
</dbReference>
<dbReference type="Pfam" id="PF02879">
    <property type="entry name" value="PGM_PMM_II"/>
    <property type="match status" value="1"/>
</dbReference>
<dbReference type="FunFam" id="3.40.120.10:FF:000001">
    <property type="entry name" value="Phosphoglucosamine mutase"/>
    <property type="match status" value="1"/>
</dbReference>
<evidence type="ECO:0000256" key="4">
    <source>
        <dbReference type="ARBA" id="ARBA00022842"/>
    </source>
</evidence>
<evidence type="ECO:0000259" key="11">
    <source>
        <dbReference type="Pfam" id="PF00408"/>
    </source>
</evidence>
<dbReference type="NCBIfam" id="TIGR01455">
    <property type="entry name" value="glmM"/>
    <property type="match status" value="1"/>
</dbReference>
<dbReference type="HOGENOM" id="CLU_016950_7_0_9"/>
<dbReference type="Pfam" id="PF02880">
    <property type="entry name" value="PGM_PMM_III"/>
    <property type="match status" value="1"/>
</dbReference>
<protein>
    <recommendedName>
        <fullName evidence="7 8">Phosphoglucosamine mutase</fullName>
        <ecNumber evidence="6 8">5.4.2.10</ecNumber>
    </recommendedName>
</protein>
<evidence type="ECO:0000259" key="13">
    <source>
        <dbReference type="Pfam" id="PF02879"/>
    </source>
</evidence>
<dbReference type="InterPro" id="IPR036900">
    <property type="entry name" value="A-D-PHexomutase_C_sf"/>
</dbReference>
<evidence type="ECO:0000256" key="10">
    <source>
        <dbReference type="RuleBase" id="RU004327"/>
    </source>
</evidence>
<evidence type="ECO:0000256" key="9">
    <source>
        <dbReference type="RuleBase" id="RU004326"/>
    </source>
</evidence>
<dbReference type="Proteomes" id="UP000005439">
    <property type="component" value="Chromosome"/>
</dbReference>
<keyword evidence="16" id="KW-1185">Reference proteome</keyword>
<dbReference type="Pfam" id="PF02878">
    <property type="entry name" value="PGM_PMM_I"/>
    <property type="match status" value="1"/>
</dbReference>
<feature type="domain" description="Alpha-D-phosphohexomutase alpha/beta/alpha" evidence="13">
    <location>
        <begin position="165"/>
        <end position="245"/>
    </location>
</feature>
<evidence type="ECO:0000313" key="16">
    <source>
        <dbReference type="Proteomes" id="UP000005439"/>
    </source>
</evidence>
<dbReference type="GO" id="GO:0004615">
    <property type="term" value="F:phosphomannomutase activity"/>
    <property type="evidence" value="ECO:0007669"/>
    <property type="project" value="TreeGrafter"/>
</dbReference>
<comment type="similarity">
    <text evidence="1 8 9">Belongs to the phosphohexose mutase family.</text>
</comment>
<dbReference type="PROSITE" id="PS00710">
    <property type="entry name" value="PGM_PMM"/>
    <property type="match status" value="1"/>
</dbReference>
<organism evidence="15 16">
    <name type="scientific">Sulfobacillus acidophilus (strain ATCC 700253 / DSM 10332 / NAL)</name>
    <dbReference type="NCBI Taxonomy" id="679936"/>
    <lineage>
        <taxon>Bacteria</taxon>
        <taxon>Bacillati</taxon>
        <taxon>Bacillota</taxon>
        <taxon>Clostridia</taxon>
        <taxon>Eubacteriales</taxon>
        <taxon>Clostridiales Family XVII. Incertae Sedis</taxon>
        <taxon>Sulfobacillus</taxon>
    </lineage>
</organism>
<feature type="binding site" description="via phosphate group" evidence="8">
    <location>
        <position position="95"/>
    </location>
    <ligand>
        <name>Mg(2+)</name>
        <dbReference type="ChEBI" id="CHEBI:18420"/>
    </ligand>
</feature>
<dbReference type="GO" id="GO:0005829">
    <property type="term" value="C:cytosol"/>
    <property type="evidence" value="ECO:0007669"/>
    <property type="project" value="TreeGrafter"/>
</dbReference>
<dbReference type="SUPFAM" id="SSF55957">
    <property type="entry name" value="Phosphoglucomutase, C-terminal domain"/>
    <property type="match status" value="1"/>
</dbReference>
<dbReference type="GO" id="GO:0008966">
    <property type="term" value="F:phosphoglucosamine mutase activity"/>
    <property type="evidence" value="ECO:0007669"/>
    <property type="project" value="UniProtKB-UniRule"/>
</dbReference>
<dbReference type="Gene3D" id="3.40.120.10">
    <property type="entry name" value="Alpha-D-Glucose-1,6-Bisphosphate, subunit A, domain 3"/>
    <property type="match status" value="3"/>
</dbReference>
<evidence type="ECO:0000256" key="1">
    <source>
        <dbReference type="ARBA" id="ARBA00010231"/>
    </source>
</evidence>
<dbReference type="AlphaFoldDB" id="G8TYG8"/>
<feature type="active site" description="Phosphoserine intermediate" evidence="8">
    <location>
        <position position="95"/>
    </location>
</feature>
<dbReference type="SUPFAM" id="SSF53738">
    <property type="entry name" value="Phosphoglucomutase, first 3 domains"/>
    <property type="match status" value="3"/>
</dbReference>
<feature type="binding site" evidence="8">
    <location>
        <position position="236"/>
    </location>
    <ligand>
        <name>Mg(2+)</name>
        <dbReference type="ChEBI" id="CHEBI:18420"/>
    </ligand>
</feature>
<reference evidence="15 16" key="2">
    <citation type="journal article" date="2012" name="Stand. Genomic Sci.">
        <title>Complete genome sequence of the moderately thermophilic mineral-sulfide-oxidizing firmicute Sulfobacillus acidophilus type strain (NAL(T)).</title>
        <authorList>
            <person name="Anderson I."/>
            <person name="Chertkov O."/>
            <person name="Chen A."/>
            <person name="Saunders E."/>
            <person name="Lapidus A."/>
            <person name="Nolan M."/>
            <person name="Lucas S."/>
            <person name="Hammon N."/>
            <person name="Deshpande S."/>
            <person name="Cheng J.F."/>
            <person name="Han C."/>
            <person name="Tapia R."/>
            <person name="Goodwin L.A."/>
            <person name="Pitluck S."/>
            <person name="Liolios K."/>
            <person name="Pagani I."/>
            <person name="Ivanova N."/>
            <person name="Mikhailova N."/>
            <person name="Pati A."/>
            <person name="Palaniappan K."/>
            <person name="Land M."/>
            <person name="Pan C."/>
            <person name="Rohde M."/>
            <person name="Pukall R."/>
            <person name="Goker M."/>
            <person name="Detter J.C."/>
            <person name="Woyke T."/>
            <person name="Bristow J."/>
            <person name="Eisen J.A."/>
            <person name="Markowitz V."/>
            <person name="Hugenholtz P."/>
            <person name="Kyrpides N.C."/>
            <person name="Klenk H.P."/>
            <person name="Mavromatis K."/>
        </authorList>
    </citation>
    <scope>NUCLEOTIDE SEQUENCE [LARGE SCALE GENOMIC DNA]</scope>
    <source>
        <strain evidence="16">ATCC 700253 / DSM 10332 / NAL</strain>
    </source>
</reference>
<feature type="domain" description="Alpha-D-phosphohexomutase C-terminal" evidence="11">
    <location>
        <begin position="366"/>
        <end position="432"/>
    </location>
</feature>
<comment type="cofactor">
    <cofactor evidence="8">
        <name>Mg(2+)</name>
        <dbReference type="ChEBI" id="CHEBI:18420"/>
    </cofactor>
    <text evidence="8">Binds 1 Mg(2+) ion per subunit.</text>
</comment>
<dbReference type="GO" id="GO:0009252">
    <property type="term" value="P:peptidoglycan biosynthetic process"/>
    <property type="evidence" value="ECO:0007669"/>
    <property type="project" value="TreeGrafter"/>
</dbReference>
<dbReference type="InterPro" id="IPR005844">
    <property type="entry name" value="A-D-PHexomutase_a/b/a-I"/>
</dbReference>
<dbReference type="GO" id="GO:0005975">
    <property type="term" value="P:carbohydrate metabolic process"/>
    <property type="evidence" value="ECO:0007669"/>
    <property type="project" value="InterPro"/>
</dbReference>
<evidence type="ECO:0000313" key="15">
    <source>
        <dbReference type="EMBL" id="AEW06229.1"/>
    </source>
</evidence>
<dbReference type="EC" id="5.4.2.10" evidence="6 8"/>
<keyword evidence="3 8" id="KW-0479">Metal-binding</keyword>
<dbReference type="Gene3D" id="3.30.310.50">
    <property type="entry name" value="Alpha-D-phosphohexomutase, C-terminal domain"/>
    <property type="match status" value="1"/>
</dbReference>
<dbReference type="InterPro" id="IPR005846">
    <property type="entry name" value="A-D-PHexomutase_a/b/a-III"/>
</dbReference>
<feature type="domain" description="Alpha-D-phosphohexomutase alpha/beta/alpha" evidence="14">
    <location>
        <begin position="249"/>
        <end position="359"/>
    </location>
</feature>
<keyword evidence="4 8" id="KW-0460">Magnesium</keyword>
<evidence type="ECO:0000256" key="6">
    <source>
        <dbReference type="ARBA" id="ARBA00066330"/>
    </source>
</evidence>
<proteinExistence type="inferred from homology"/>
<evidence type="ECO:0000256" key="8">
    <source>
        <dbReference type="HAMAP-Rule" id="MF_01554"/>
    </source>
</evidence>
<dbReference type="PATRIC" id="fig|679936.5.peg.2862"/>
<reference evidence="16" key="1">
    <citation type="submission" date="2011-12" db="EMBL/GenBank/DDBJ databases">
        <title>The complete genome of chromosome of Sulfobacillus acidophilus DSM 10332.</title>
        <authorList>
            <person name="Lucas S."/>
            <person name="Han J."/>
            <person name="Lapidus A."/>
            <person name="Bruce D."/>
            <person name="Goodwin L."/>
            <person name="Pitluck S."/>
            <person name="Peters L."/>
            <person name="Kyrpides N."/>
            <person name="Mavromatis K."/>
            <person name="Ivanova N."/>
            <person name="Mikhailova N."/>
            <person name="Chertkov O."/>
            <person name="Saunders E."/>
            <person name="Detter J.C."/>
            <person name="Tapia R."/>
            <person name="Han C."/>
            <person name="Land M."/>
            <person name="Hauser L."/>
            <person name="Markowitz V."/>
            <person name="Cheng J.-F."/>
            <person name="Hugenholtz P."/>
            <person name="Woyke T."/>
            <person name="Wu D."/>
            <person name="Pukall R."/>
            <person name="Gehrich-Schroeter G."/>
            <person name="Schneider S."/>
            <person name="Klenk H.-P."/>
            <person name="Eisen J.A."/>
        </authorList>
    </citation>
    <scope>NUCLEOTIDE SEQUENCE [LARGE SCALE GENOMIC DNA]</scope>
    <source>
        <strain evidence="16">ATCC 700253 / DSM 10332 / NAL</strain>
    </source>
</reference>
<dbReference type="Pfam" id="PF00408">
    <property type="entry name" value="PGM_PMM_IV"/>
    <property type="match status" value="1"/>
</dbReference>
<comment type="catalytic activity">
    <reaction evidence="8 10">
        <text>alpha-D-glucosamine 1-phosphate = D-glucosamine 6-phosphate</text>
        <dbReference type="Rhea" id="RHEA:23424"/>
        <dbReference type="ChEBI" id="CHEBI:58516"/>
        <dbReference type="ChEBI" id="CHEBI:58725"/>
        <dbReference type="EC" id="5.4.2.10"/>
    </reaction>
</comment>
<evidence type="ECO:0000259" key="12">
    <source>
        <dbReference type="Pfam" id="PF02878"/>
    </source>
</evidence>
<dbReference type="KEGG" id="sap:Sulac_2768"/>
<dbReference type="InterPro" id="IPR006352">
    <property type="entry name" value="GlmM_bact"/>
</dbReference>
<dbReference type="InterPro" id="IPR005845">
    <property type="entry name" value="A-D-PHexomutase_a/b/a-II"/>
</dbReference>
<comment type="PTM">
    <text evidence="8">Activated by phosphorylation.</text>
</comment>
<dbReference type="PANTHER" id="PTHR42946:SF1">
    <property type="entry name" value="PHOSPHOGLUCOMUTASE (ALPHA-D-GLUCOSE-1,6-BISPHOSPHATE-DEPENDENT)"/>
    <property type="match status" value="1"/>
</dbReference>
<comment type="function">
    <text evidence="8 10">Catalyzes the conversion of glucosamine-6-phosphate to glucosamine-1-phosphate.</text>
</comment>
<dbReference type="EMBL" id="CP003179">
    <property type="protein sequence ID" value="AEW06229.1"/>
    <property type="molecule type" value="Genomic_DNA"/>
</dbReference>
<dbReference type="PANTHER" id="PTHR42946">
    <property type="entry name" value="PHOSPHOHEXOSE MUTASE"/>
    <property type="match status" value="1"/>
</dbReference>
<feature type="binding site" evidence="8">
    <location>
        <position position="234"/>
    </location>
    <ligand>
        <name>Mg(2+)</name>
        <dbReference type="ChEBI" id="CHEBI:18420"/>
    </ligand>
</feature>
<evidence type="ECO:0000256" key="2">
    <source>
        <dbReference type="ARBA" id="ARBA00022553"/>
    </source>
</evidence>
<dbReference type="HAMAP" id="MF_01554_B">
    <property type="entry name" value="GlmM_B"/>
    <property type="match status" value="1"/>
</dbReference>
<name>G8TYG8_SULAD</name>
<dbReference type="GO" id="GO:0000287">
    <property type="term" value="F:magnesium ion binding"/>
    <property type="evidence" value="ECO:0007669"/>
    <property type="project" value="UniProtKB-UniRule"/>
</dbReference>
<dbReference type="CDD" id="cd05802">
    <property type="entry name" value="GlmM"/>
    <property type="match status" value="1"/>
</dbReference>
<feature type="binding site" evidence="8">
    <location>
        <position position="232"/>
    </location>
    <ligand>
        <name>Mg(2+)</name>
        <dbReference type="ChEBI" id="CHEBI:18420"/>
    </ligand>
</feature>
<evidence type="ECO:0000256" key="5">
    <source>
        <dbReference type="ARBA" id="ARBA00023235"/>
    </source>
</evidence>
<dbReference type="GO" id="GO:0006048">
    <property type="term" value="P:UDP-N-acetylglucosamine biosynthetic process"/>
    <property type="evidence" value="ECO:0007669"/>
    <property type="project" value="TreeGrafter"/>
</dbReference>
<dbReference type="STRING" id="679936.Sulac_2768"/>
<sequence>MLFGTDGARGVANEELTIDVAMAIGRAAAEYLPSGARVVLGRDTRVSSPMLEAALTAGLTARGVDVFLAGIVPTPALSFLIRHYRADAGVMISASHNPPEYNGIKLLDGQGRKWEPEQERLLEEVMTRTEWSYTRHVGQVWHHEGIAVEAYRRYLLGIFAGRIPPLSIVMDVAHGAATETAPAVLQQLGAKVMVLHAEPLGERINQGSGATHPDVLRQHVLAQGADLGLSFDGDADRVIAVDGQGRIVDGDEILYTLGTGLHMRGQLPHNLVVATVMSNLGLEQALDRQGIRLMRTPVGDRWVAKAMAEHGATLGGEQSGHIIIKQWTETGDGLLTGLELLAELDRRDMTLAEAVAPVERFPQVLHNVRLPAPLTGPWQRIPGLSALVEEATRDLGDQGRVLIRPSGTEPLLRIMLEGRDVDQIEAWAHRLTTVVRDALESAKA</sequence>
<feature type="domain" description="Alpha-D-phosphohexomutase alpha/beta/alpha" evidence="12">
    <location>
        <begin position="2"/>
        <end position="130"/>
    </location>
</feature>
<evidence type="ECO:0000256" key="7">
    <source>
        <dbReference type="ARBA" id="ARBA00068193"/>
    </source>
</evidence>
<evidence type="ECO:0000256" key="3">
    <source>
        <dbReference type="ARBA" id="ARBA00022723"/>
    </source>
</evidence>
<keyword evidence="5 8" id="KW-0413">Isomerase</keyword>
<gene>
    <name evidence="8" type="primary">glmM</name>
    <name evidence="15" type="ordered locus">Sulac_2768</name>
</gene>
<dbReference type="InterPro" id="IPR005843">
    <property type="entry name" value="A-D-PHexomutase_C"/>
</dbReference>
<keyword evidence="2 8" id="KW-0597">Phosphoprotein</keyword>
<accession>G8TYG8</accession>
<feature type="modified residue" description="Phosphoserine" evidence="8">
    <location>
        <position position="95"/>
    </location>
</feature>
<evidence type="ECO:0000259" key="14">
    <source>
        <dbReference type="Pfam" id="PF02880"/>
    </source>
</evidence>